<name>A0A372M4B2_9ACTN</name>
<dbReference type="AlphaFoldDB" id="A0A372M4B2"/>
<evidence type="ECO:0000256" key="1">
    <source>
        <dbReference type="SAM" id="MobiDB-lite"/>
    </source>
</evidence>
<keyword evidence="2" id="KW-1133">Transmembrane helix</keyword>
<dbReference type="EMBL" id="QUAK01000084">
    <property type="protein sequence ID" value="RFU85762.1"/>
    <property type="molecule type" value="Genomic_DNA"/>
</dbReference>
<evidence type="ECO:0000313" key="4">
    <source>
        <dbReference type="Proteomes" id="UP000263094"/>
    </source>
</evidence>
<dbReference type="Pfam" id="PF11209">
    <property type="entry name" value="LmeA"/>
    <property type="match status" value="1"/>
</dbReference>
<keyword evidence="2" id="KW-0812">Transmembrane</keyword>
<dbReference type="RefSeq" id="WP_128556655.1">
    <property type="nucleotide sequence ID" value="NZ_QUAK01000084.1"/>
</dbReference>
<evidence type="ECO:0000256" key="2">
    <source>
        <dbReference type="SAM" id="Phobius"/>
    </source>
</evidence>
<dbReference type="OrthoDB" id="3215846at2"/>
<feature type="region of interest" description="Disordered" evidence="1">
    <location>
        <begin position="1"/>
        <end position="74"/>
    </location>
</feature>
<organism evidence="3 4">
    <name type="scientific">Streptomyces triticagri</name>
    <dbReference type="NCBI Taxonomy" id="2293568"/>
    <lineage>
        <taxon>Bacteria</taxon>
        <taxon>Bacillati</taxon>
        <taxon>Actinomycetota</taxon>
        <taxon>Actinomycetes</taxon>
        <taxon>Kitasatosporales</taxon>
        <taxon>Streptomycetaceae</taxon>
        <taxon>Streptomyces</taxon>
    </lineage>
</organism>
<evidence type="ECO:0000313" key="3">
    <source>
        <dbReference type="EMBL" id="RFU85762.1"/>
    </source>
</evidence>
<accession>A0A372M4B2</accession>
<feature type="transmembrane region" description="Helical" evidence="2">
    <location>
        <begin position="78"/>
        <end position="100"/>
    </location>
</feature>
<feature type="compositionally biased region" description="Acidic residues" evidence="1">
    <location>
        <begin position="52"/>
        <end position="61"/>
    </location>
</feature>
<sequence>MRTTPHRIPVQPPSDLQETDAPPHGSAVHTPPHGNPYDELATLAGNPLDEFLREEDPDEEQPWQPPNHRRGSRRRNRFAGLPLAAKAVVALVVLAAFLTLGDRWALLYAEHEAADKLKDSMKLSAAPEVEIEGFPFLTQAFDDRLDRVRVTVPDVAADRVSLAQVTAVAEDVRVRGGLTDFKGADIATMDGEVLLSFEDLNRELGASQVTFTGHGRDRVLARGTLPVAGHDLKVAADARIRREGDQGISTSIGGMRLDIGDLATYRPGTGKGEGLHLSRKSVRDIRQRTDQVKALFAIPEIVSRLGVPDSVVREALRSERKMAELTGSPEFVRSLMKVNLIDVALEHPKLLKRLGFDPALLKGLSELTRPRLADQLSLGFRLPEAPGGGNVRLQDVRVEKDGIKVRIEGAGVTFGT</sequence>
<gene>
    <name evidence="3" type="ORF">DY218_15745</name>
</gene>
<keyword evidence="2" id="KW-0472">Membrane</keyword>
<reference evidence="3 4" key="1">
    <citation type="submission" date="2018-08" db="EMBL/GenBank/DDBJ databases">
        <title>Isolation, diversity and antifungal activity of Actinobacteria from wheat.</title>
        <authorList>
            <person name="Han C."/>
        </authorList>
    </citation>
    <scope>NUCLEOTIDE SEQUENCE [LARGE SCALE GENOMIC DNA]</scope>
    <source>
        <strain evidence="3 4">NEAU-YY421</strain>
    </source>
</reference>
<dbReference type="InterPro" id="IPR021373">
    <property type="entry name" value="DUF2993"/>
</dbReference>
<protein>
    <submittedName>
        <fullName evidence="3">DUF2993 domain-containing protein</fullName>
    </submittedName>
</protein>
<proteinExistence type="predicted"/>
<keyword evidence="4" id="KW-1185">Reference proteome</keyword>
<dbReference type="Proteomes" id="UP000263094">
    <property type="component" value="Unassembled WGS sequence"/>
</dbReference>
<comment type="caution">
    <text evidence="3">The sequence shown here is derived from an EMBL/GenBank/DDBJ whole genome shotgun (WGS) entry which is preliminary data.</text>
</comment>